<name>A0A841H463_9BACT</name>
<dbReference type="Gene3D" id="3.30.70.890">
    <property type="entry name" value="GHMP kinase, C-terminal domain"/>
    <property type="match status" value="1"/>
</dbReference>
<evidence type="ECO:0000256" key="2">
    <source>
        <dbReference type="ARBA" id="ARBA00012052"/>
    </source>
</evidence>
<keyword evidence="9" id="KW-0414">Isoprene biosynthesis</keyword>
<dbReference type="PANTHER" id="PTHR43527:SF2">
    <property type="entry name" value="4-DIPHOSPHOCYTIDYL-2-C-METHYL-D-ERYTHRITOL KINASE, CHLOROPLASTIC"/>
    <property type="match status" value="1"/>
</dbReference>
<dbReference type="InterPro" id="IPR006204">
    <property type="entry name" value="GHMP_kinase_N_dom"/>
</dbReference>
<keyword evidence="6 9" id="KW-0418">Kinase</keyword>
<comment type="function">
    <text evidence="9">Catalyzes the phosphorylation of the position 2 hydroxy group of 4-diphosphocytidyl-2C-methyl-D-erythritol.</text>
</comment>
<protein>
    <recommendedName>
        <fullName evidence="3 9">4-diphosphocytidyl-2-C-methyl-D-erythritol kinase</fullName>
        <shortName evidence="9">CMK</shortName>
        <ecNumber evidence="2 9">2.7.1.148</ecNumber>
    </recommendedName>
    <alternativeName>
        <fullName evidence="8 9">4-(cytidine-5'-diphospho)-2-C-methyl-D-erythritol kinase</fullName>
    </alternativeName>
</protein>
<evidence type="ECO:0000256" key="6">
    <source>
        <dbReference type="ARBA" id="ARBA00022777"/>
    </source>
</evidence>
<accession>A0A841H463</accession>
<dbReference type="InterPro" id="IPR020568">
    <property type="entry name" value="Ribosomal_Su5_D2-typ_SF"/>
</dbReference>
<evidence type="ECO:0000313" key="13">
    <source>
        <dbReference type="Proteomes" id="UP000582837"/>
    </source>
</evidence>
<dbReference type="GO" id="GO:0005524">
    <property type="term" value="F:ATP binding"/>
    <property type="evidence" value="ECO:0007669"/>
    <property type="project" value="UniProtKB-UniRule"/>
</dbReference>
<gene>
    <name evidence="9" type="primary">ispE</name>
    <name evidence="12" type="ORF">HNQ61_004432</name>
</gene>
<dbReference type="Gene3D" id="3.30.230.10">
    <property type="match status" value="1"/>
</dbReference>
<keyword evidence="13" id="KW-1185">Reference proteome</keyword>
<dbReference type="EMBL" id="JACHIA010000018">
    <property type="protein sequence ID" value="MBB6072768.1"/>
    <property type="molecule type" value="Genomic_DNA"/>
</dbReference>
<dbReference type="SUPFAM" id="SSF55060">
    <property type="entry name" value="GHMP Kinase, C-terminal domain"/>
    <property type="match status" value="1"/>
</dbReference>
<dbReference type="SUPFAM" id="SSF54211">
    <property type="entry name" value="Ribosomal protein S5 domain 2-like"/>
    <property type="match status" value="1"/>
</dbReference>
<comment type="catalytic activity">
    <reaction evidence="9">
        <text>4-CDP-2-C-methyl-D-erythritol + ATP = 4-CDP-2-C-methyl-D-erythritol 2-phosphate + ADP + H(+)</text>
        <dbReference type="Rhea" id="RHEA:18437"/>
        <dbReference type="ChEBI" id="CHEBI:15378"/>
        <dbReference type="ChEBI" id="CHEBI:30616"/>
        <dbReference type="ChEBI" id="CHEBI:57823"/>
        <dbReference type="ChEBI" id="CHEBI:57919"/>
        <dbReference type="ChEBI" id="CHEBI:456216"/>
        <dbReference type="EC" id="2.7.1.148"/>
    </reaction>
</comment>
<dbReference type="Pfam" id="PF08544">
    <property type="entry name" value="GHMP_kinases_C"/>
    <property type="match status" value="1"/>
</dbReference>
<dbReference type="GO" id="GO:0050515">
    <property type="term" value="F:4-(cytidine 5'-diphospho)-2-C-methyl-D-erythritol kinase activity"/>
    <property type="evidence" value="ECO:0007669"/>
    <property type="project" value="UniProtKB-UniRule"/>
</dbReference>
<dbReference type="InterPro" id="IPR004424">
    <property type="entry name" value="IspE"/>
</dbReference>
<reference evidence="12 13" key="1">
    <citation type="submission" date="2020-08" db="EMBL/GenBank/DDBJ databases">
        <title>Genomic Encyclopedia of Type Strains, Phase IV (KMG-IV): sequencing the most valuable type-strain genomes for metagenomic binning, comparative biology and taxonomic classification.</title>
        <authorList>
            <person name="Goeker M."/>
        </authorList>
    </citation>
    <scope>NUCLEOTIDE SEQUENCE [LARGE SCALE GENOMIC DNA]</scope>
    <source>
        <strain evidence="12 13">DSM 29007</strain>
    </source>
</reference>
<evidence type="ECO:0000313" key="12">
    <source>
        <dbReference type="EMBL" id="MBB6072768.1"/>
    </source>
</evidence>
<dbReference type="NCBIfam" id="TIGR00154">
    <property type="entry name" value="ispE"/>
    <property type="match status" value="1"/>
</dbReference>
<dbReference type="PIRSF" id="PIRSF010376">
    <property type="entry name" value="IspE"/>
    <property type="match status" value="1"/>
</dbReference>
<dbReference type="InterPro" id="IPR036554">
    <property type="entry name" value="GHMP_kinase_C_sf"/>
</dbReference>
<dbReference type="HAMAP" id="MF_00061">
    <property type="entry name" value="IspE"/>
    <property type="match status" value="1"/>
</dbReference>
<evidence type="ECO:0000256" key="3">
    <source>
        <dbReference type="ARBA" id="ARBA00017473"/>
    </source>
</evidence>
<organism evidence="12 13">
    <name type="scientific">Longimicrobium terrae</name>
    <dbReference type="NCBI Taxonomy" id="1639882"/>
    <lineage>
        <taxon>Bacteria</taxon>
        <taxon>Pseudomonadati</taxon>
        <taxon>Gemmatimonadota</taxon>
        <taxon>Longimicrobiia</taxon>
        <taxon>Longimicrobiales</taxon>
        <taxon>Longimicrobiaceae</taxon>
        <taxon>Longimicrobium</taxon>
    </lineage>
</organism>
<evidence type="ECO:0000259" key="11">
    <source>
        <dbReference type="Pfam" id="PF08544"/>
    </source>
</evidence>
<evidence type="ECO:0000256" key="9">
    <source>
        <dbReference type="HAMAP-Rule" id="MF_00061"/>
    </source>
</evidence>
<dbReference type="GO" id="GO:0016114">
    <property type="term" value="P:terpenoid biosynthetic process"/>
    <property type="evidence" value="ECO:0007669"/>
    <property type="project" value="UniProtKB-UniRule"/>
</dbReference>
<keyword evidence="5 9" id="KW-0547">Nucleotide-binding</keyword>
<dbReference type="Pfam" id="PF00288">
    <property type="entry name" value="GHMP_kinases_N"/>
    <property type="match status" value="1"/>
</dbReference>
<evidence type="ECO:0000256" key="4">
    <source>
        <dbReference type="ARBA" id="ARBA00022679"/>
    </source>
</evidence>
<feature type="binding site" evidence="9">
    <location>
        <begin position="96"/>
        <end position="106"/>
    </location>
    <ligand>
        <name>ATP</name>
        <dbReference type="ChEBI" id="CHEBI:30616"/>
    </ligand>
</feature>
<keyword evidence="7 9" id="KW-0067">ATP-binding</keyword>
<feature type="domain" description="GHMP kinase N-terminal" evidence="10">
    <location>
        <begin position="68"/>
        <end position="145"/>
    </location>
</feature>
<evidence type="ECO:0000256" key="5">
    <source>
        <dbReference type="ARBA" id="ARBA00022741"/>
    </source>
</evidence>
<dbReference type="AlphaFoldDB" id="A0A841H463"/>
<proteinExistence type="inferred from homology"/>
<dbReference type="InterPro" id="IPR013750">
    <property type="entry name" value="GHMP_kinase_C_dom"/>
</dbReference>
<feature type="domain" description="GHMP kinase C-terminal" evidence="11">
    <location>
        <begin position="209"/>
        <end position="273"/>
    </location>
</feature>
<sequence length="301" mass="31335">MSDSVSVDAPAKVNLFLHVLAREASGYHGLETLFCALSLADAVTVRRGGTGVRLRVDGGVDTGPAERNLAVRAAEAFHARIGAPAAVEIELVKRIPAQAGMGGGSSDAAATLRALNALHGEPLDRAALLQLAIELGSDVPFFLCGSPLALAWSRGERLMALSPLPARPVLVAHPGVAMPTPEAFRAIAERRGGGYTPRARALPADGLSSWEAVAAVAENDFQPVVEERIPFVGLAVAAMRRSGARIAMMAGSGSSVFGVFDSEDERDDAGERIRGLRMKTWAAQTMEAEPVARVDPGAASG</sequence>
<feature type="active site" evidence="9">
    <location>
        <position position="12"/>
    </location>
</feature>
<comment type="pathway">
    <text evidence="9">Isoprenoid biosynthesis; isopentenyl diphosphate biosynthesis via DXP pathway; isopentenyl diphosphate from 1-deoxy-D-xylulose 5-phosphate: step 3/6.</text>
</comment>
<dbReference type="RefSeq" id="WP_170035518.1">
    <property type="nucleotide sequence ID" value="NZ_JABDTL010000001.1"/>
</dbReference>
<comment type="similarity">
    <text evidence="1 9">Belongs to the GHMP kinase family. IspE subfamily.</text>
</comment>
<keyword evidence="4 9" id="KW-0808">Transferase</keyword>
<comment type="caution">
    <text evidence="12">The sequence shown here is derived from an EMBL/GenBank/DDBJ whole genome shotgun (WGS) entry which is preliminary data.</text>
</comment>
<dbReference type="PANTHER" id="PTHR43527">
    <property type="entry name" value="4-DIPHOSPHOCYTIDYL-2-C-METHYL-D-ERYTHRITOL KINASE, CHLOROPLASTIC"/>
    <property type="match status" value="1"/>
</dbReference>
<feature type="active site" evidence="9">
    <location>
        <position position="138"/>
    </location>
</feature>
<dbReference type="Proteomes" id="UP000582837">
    <property type="component" value="Unassembled WGS sequence"/>
</dbReference>
<evidence type="ECO:0000259" key="10">
    <source>
        <dbReference type="Pfam" id="PF00288"/>
    </source>
</evidence>
<dbReference type="InterPro" id="IPR014721">
    <property type="entry name" value="Ribsml_uS5_D2-typ_fold_subgr"/>
</dbReference>
<evidence type="ECO:0000256" key="1">
    <source>
        <dbReference type="ARBA" id="ARBA00009684"/>
    </source>
</evidence>
<dbReference type="UniPathway" id="UPA00056">
    <property type="reaction ID" value="UER00094"/>
</dbReference>
<evidence type="ECO:0000256" key="8">
    <source>
        <dbReference type="ARBA" id="ARBA00032554"/>
    </source>
</evidence>
<evidence type="ECO:0000256" key="7">
    <source>
        <dbReference type="ARBA" id="ARBA00022840"/>
    </source>
</evidence>
<dbReference type="EC" id="2.7.1.148" evidence="2 9"/>
<dbReference type="GO" id="GO:0019288">
    <property type="term" value="P:isopentenyl diphosphate biosynthetic process, methylerythritol 4-phosphate pathway"/>
    <property type="evidence" value="ECO:0007669"/>
    <property type="project" value="UniProtKB-UniRule"/>
</dbReference>